<protein>
    <submittedName>
        <fullName evidence="3">Os11g0120850 protein</fullName>
    </submittedName>
</protein>
<feature type="compositionally biased region" description="Basic and acidic residues" evidence="1">
    <location>
        <begin position="106"/>
        <end position="124"/>
    </location>
</feature>
<dbReference type="Gramene" id="Os11t0120850-01">
    <property type="protein sequence ID" value="Os11t0120850-01"/>
    <property type="gene ID" value="Os11g0120850"/>
</dbReference>
<gene>
    <name evidence="3" type="ordered locus">Os11g0120850</name>
    <name evidence="3" type="ORF">OSNPB_110120850</name>
</gene>
<sequence>HGSPCGGSTRCVLGFGGGTRCTRAARGGCGCGGPTRSLTACGGPRARAGRRGAADQGQLDPVAAEVAPTWRLRGCHAGRREEDDDVGRNGRRTAAASGGVIYSDAGKGERTGRLHGTRGDEPTARIRRRGLDGGGLRRRQPTAREGGNGDGATADRFGRARASRRLRESVSSVGLDGDSTRKAGDMRAL</sequence>
<name>A0A0P0XYK1_ORYSJ</name>
<dbReference type="InParanoid" id="A0A0P0XYK1"/>
<accession>A0A0P0XYK1</accession>
<dbReference type="Proteomes" id="UP000059680">
    <property type="component" value="Chromosome 11"/>
</dbReference>
<proteinExistence type="predicted"/>
<evidence type="ECO:0000313" key="3">
    <source>
        <dbReference type="EMBL" id="BAT12451.1"/>
    </source>
</evidence>
<organism evidence="3 4">
    <name type="scientific">Oryza sativa subsp. japonica</name>
    <name type="common">Rice</name>
    <dbReference type="NCBI Taxonomy" id="39947"/>
    <lineage>
        <taxon>Eukaryota</taxon>
        <taxon>Viridiplantae</taxon>
        <taxon>Streptophyta</taxon>
        <taxon>Embryophyta</taxon>
        <taxon>Tracheophyta</taxon>
        <taxon>Spermatophyta</taxon>
        <taxon>Magnoliopsida</taxon>
        <taxon>Liliopsida</taxon>
        <taxon>Poales</taxon>
        <taxon>Poaceae</taxon>
        <taxon>BOP clade</taxon>
        <taxon>Oryzoideae</taxon>
        <taxon>Oryzeae</taxon>
        <taxon>Oryzinae</taxon>
        <taxon>Oryza</taxon>
        <taxon>Oryza sativa</taxon>
    </lineage>
</organism>
<dbReference type="InterPro" id="IPR007649">
    <property type="entry name" value="DUF591"/>
</dbReference>
<evidence type="ECO:0000256" key="1">
    <source>
        <dbReference type="SAM" id="MobiDB-lite"/>
    </source>
</evidence>
<feature type="domain" description="DUF591" evidence="2">
    <location>
        <begin position="117"/>
        <end position="163"/>
    </location>
</feature>
<evidence type="ECO:0000313" key="4">
    <source>
        <dbReference type="Proteomes" id="UP000059680"/>
    </source>
</evidence>
<evidence type="ECO:0000259" key="2">
    <source>
        <dbReference type="Pfam" id="PF04569"/>
    </source>
</evidence>
<dbReference type="FunCoup" id="A0A0P0XYK1">
    <property type="interactions" value="1"/>
</dbReference>
<dbReference type="Pfam" id="PF04569">
    <property type="entry name" value="DUF591"/>
    <property type="match status" value="1"/>
</dbReference>
<feature type="compositionally biased region" description="Basic and acidic residues" evidence="1">
    <location>
        <begin position="178"/>
        <end position="189"/>
    </location>
</feature>
<feature type="non-terminal residue" evidence="3">
    <location>
        <position position="1"/>
    </location>
</feature>
<keyword evidence="4" id="KW-1185">Reference proteome</keyword>
<reference evidence="3 4" key="2">
    <citation type="journal article" date="2013" name="Plant Cell Physiol.">
        <title>Rice Annotation Project Database (RAP-DB): an integrative and interactive database for rice genomics.</title>
        <authorList>
            <person name="Sakai H."/>
            <person name="Lee S.S."/>
            <person name="Tanaka T."/>
            <person name="Numa H."/>
            <person name="Kim J."/>
            <person name="Kawahara Y."/>
            <person name="Wakimoto H."/>
            <person name="Yang C.C."/>
            <person name="Iwamoto M."/>
            <person name="Abe T."/>
            <person name="Yamada Y."/>
            <person name="Muto A."/>
            <person name="Inokuchi H."/>
            <person name="Ikemura T."/>
            <person name="Matsumoto T."/>
            <person name="Sasaki T."/>
            <person name="Itoh T."/>
        </authorList>
    </citation>
    <scope>NUCLEOTIDE SEQUENCE [LARGE SCALE GENOMIC DNA]</scope>
    <source>
        <strain evidence="4">cv. Nipponbare</strain>
    </source>
</reference>
<dbReference type="EMBL" id="AP014967">
    <property type="protein sequence ID" value="BAT12451.1"/>
    <property type="molecule type" value="Genomic_DNA"/>
</dbReference>
<dbReference type="PaxDb" id="39947-A0A0P0XYK1"/>
<reference evidence="4" key="1">
    <citation type="journal article" date="2005" name="Nature">
        <title>The map-based sequence of the rice genome.</title>
        <authorList>
            <consortium name="International rice genome sequencing project (IRGSP)"/>
            <person name="Matsumoto T."/>
            <person name="Wu J."/>
            <person name="Kanamori H."/>
            <person name="Katayose Y."/>
            <person name="Fujisawa M."/>
            <person name="Namiki N."/>
            <person name="Mizuno H."/>
            <person name="Yamamoto K."/>
            <person name="Antonio B.A."/>
            <person name="Baba T."/>
            <person name="Sakata K."/>
            <person name="Nagamura Y."/>
            <person name="Aoki H."/>
            <person name="Arikawa K."/>
            <person name="Arita K."/>
            <person name="Bito T."/>
            <person name="Chiden Y."/>
            <person name="Fujitsuka N."/>
            <person name="Fukunaka R."/>
            <person name="Hamada M."/>
            <person name="Harada C."/>
            <person name="Hayashi A."/>
            <person name="Hijishita S."/>
            <person name="Honda M."/>
            <person name="Hosokawa S."/>
            <person name="Ichikawa Y."/>
            <person name="Idonuma A."/>
            <person name="Iijima M."/>
            <person name="Ikeda M."/>
            <person name="Ikeno M."/>
            <person name="Ito K."/>
            <person name="Ito S."/>
            <person name="Ito T."/>
            <person name="Ito Y."/>
            <person name="Ito Y."/>
            <person name="Iwabuchi A."/>
            <person name="Kamiya K."/>
            <person name="Karasawa W."/>
            <person name="Kurita K."/>
            <person name="Katagiri S."/>
            <person name="Kikuta A."/>
            <person name="Kobayashi H."/>
            <person name="Kobayashi N."/>
            <person name="Machita K."/>
            <person name="Maehara T."/>
            <person name="Masukawa M."/>
            <person name="Mizubayashi T."/>
            <person name="Mukai Y."/>
            <person name="Nagasaki H."/>
            <person name="Nagata Y."/>
            <person name="Naito S."/>
            <person name="Nakashima M."/>
            <person name="Nakama Y."/>
            <person name="Nakamichi Y."/>
            <person name="Nakamura M."/>
            <person name="Meguro A."/>
            <person name="Negishi M."/>
            <person name="Ohta I."/>
            <person name="Ohta T."/>
            <person name="Okamoto M."/>
            <person name="Ono N."/>
            <person name="Saji S."/>
            <person name="Sakaguchi M."/>
            <person name="Sakai K."/>
            <person name="Shibata M."/>
            <person name="Shimokawa T."/>
            <person name="Song J."/>
            <person name="Takazaki Y."/>
            <person name="Terasawa K."/>
            <person name="Tsugane M."/>
            <person name="Tsuji K."/>
            <person name="Ueda S."/>
            <person name="Waki K."/>
            <person name="Yamagata H."/>
            <person name="Yamamoto M."/>
            <person name="Yamamoto S."/>
            <person name="Yamane H."/>
            <person name="Yoshiki S."/>
            <person name="Yoshihara R."/>
            <person name="Yukawa K."/>
            <person name="Zhong H."/>
            <person name="Yano M."/>
            <person name="Yuan Q."/>
            <person name="Ouyang S."/>
            <person name="Liu J."/>
            <person name="Jones K.M."/>
            <person name="Gansberger K."/>
            <person name="Moffat K."/>
            <person name="Hill J."/>
            <person name="Bera J."/>
            <person name="Fadrosh D."/>
            <person name="Jin S."/>
            <person name="Johri S."/>
            <person name="Kim M."/>
            <person name="Overton L."/>
            <person name="Reardon M."/>
            <person name="Tsitrin T."/>
            <person name="Vuong H."/>
            <person name="Weaver B."/>
            <person name="Ciecko A."/>
            <person name="Tallon L."/>
            <person name="Jackson J."/>
            <person name="Pai G."/>
            <person name="Aken S.V."/>
            <person name="Utterback T."/>
            <person name="Reidmuller S."/>
            <person name="Feldblyum T."/>
            <person name="Hsiao J."/>
            <person name="Zismann V."/>
            <person name="Iobst S."/>
            <person name="de Vazeille A.R."/>
            <person name="Buell C.R."/>
            <person name="Ying K."/>
            <person name="Li Y."/>
            <person name="Lu T."/>
            <person name="Huang Y."/>
            <person name="Zhao Q."/>
            <person name="Feng Q."/>
            <person name="Zhang L."/>
            <person name="Zhu J."/>
            <person name="Weng Q."/>
            <person name="Mu J."/>
            <person name="Lu Y."/>
            <person name="Fan D."/>
            <person name="Liu Y."/>
            <person name="Guan J."/>
            <person name="Zhang Y."/>
            <person name="Yu S."/>
            <person name="Liu X."/>
            <person name="Zhang Y."/>
            <person name="Hong G."/>
            <person name="Han B."/>
            <person name="Choisne N."/>
            <person name="Demange N."/>
            <person name="Orjeda G."/>
            <person name="Samain S."/>
            <person name="Cattolico L."/>
            <person name="Pelletier E."/>
            <person name="Couloux A."/>
            <person name="Segurens B."/>
            <person name="Wincker P."/>
            <person name="D'Hont A."/>
            <person name="Scarpelli C."/>
            <person name="Weissenbach J."/>
            <person name="Salanoubat M."/>
            <person name="Quetier F."/>
            <person name="Yu Y."/>
            <person name="Kim H.R."/>
            <person name="Rambo T."/>
            <person name="Currie J."/>
            <person name="Collura K."/>
            <person name="Luo M."/>
            <person name="Yang T."/>
            <person name="Ammiraju J.S.S."/>
            <person name="Engler F."/>
            <person name="Soderlund C."/>
            <person name="Wing R.A."/>
            <person name="Palmer L.E."/>
            <person name="de la Bastide M."/>
            <person name="Spiegel L."/>
            <person name="Nascimento L."/>
            <person name="Zutavern T."/>
            <person name="O'Shaughnessy A."/>
            <person name="Dike S."/>
            <person name="Dedhia N."/>
            <person name="Preston R."/>
            <person name="Balija V."/>
            <person name="McCombie W.R."/>
            <person name="Chow T."/>
            <person name="Chen H."/>
            <person name="Chung M."/>
            <person name="Chen C."/>
            <person name="Shaw J."/>
            <person name="Wu H."/>
            <person name="Hsiao K."/>
            <person name="Chao Y."/>
            <person name="Chu M."/>
            <person name="Cheng C."/>
            <person name="Hour A."/>
            <person name="Lee P."/>
            <person name="Lin S."/>
            <person name="Lin Y."/>
            <person name="Liou J."/>
            <person name="Liu S."/>
            <person name="Hsing Y."/>
            <person name="Raghuvanshi S."/>
            <person name="Mohanty A."/>
            <person name="Bharti A.K."/>
            <person name="Gaur A."/>
            <person name="Gupta V."/>
            <person name="Kumar D."/>
            <person name="Ravi V."/>
            <person name="Vij S."/>
            <person name="Kapur A."/>
            <person name="Khurana P."/>
            <person name="Khurana P."/>
            <person name="Khurana J.P."/>
            <person name="Tyagi A.K."/>
            <person name="Gaikwad K."/>
            <person name="Singh A."/>
            <person name="Dalal V."/>
            <person name="Srivastava S."/>
            <person name="Dixit A."/>
            <person name="Pal A.K."/>
            <person name="Ghazi I.A."/>
            <person name="Yadav M."/>
            <person name="Pandit A."/>
            <person name="Bhargava A."/>
            <person name="Sureshbabu K."/>
            <person name="Batra K."/>
            <person name="Sharma T.R."/>
            <person name="Mohapatra T."/>
            <person name="Singh N.K."/>
            <person name="Messing J."/>
            <person name="Nelson A.B."/>
            <person name="Fuks G."/>
            <person name="Kavchok S."/>
            <person name="Keizer G."/>
            <person name="Linton E."/>
            <person name="Llaca V."/>
            <person name="Song R."/>
            <person name="Tanyolac B."/>
            <person name="Young S."/>
            <person name="Ho-Il K."/>
            <person name="Hahn J.H."/>
            <person name="Sangsakoo G."/>
            <person name="Vanavichit A."/>
            <person name="de Mattos Luiz.A.T."/>
            <person name="Zimmer P.D."/>
            <person name="Malone G."/>
            <person name="Dellagostin O."/>
            <person name="de Oliveira A.C."/>
            <person name="Bevan M."/>
            <person name="Bancroft I."/>
            <person name="Minx P."/>
            <person name="Cordum H."/>
            <person name="Wilson R."/>
            <person name="Cheng Z."/>
            <person name="Jin W."/>
            <person name="Jiang J."/>
            <person name="Leong S.A."/>
            <person name="Iwama H."/>
            <person name="Gojobori T."/>
            <person name="Itoh T."/>
            <person name="Niimura Y."/>
            <person name="Fujii Y."/>
            <person name="Habara T."/>
            <person name="Sakai H."/>
            <person name="Sato Y."/>
            <person name="Wilson G."/>
            <person name="Kumar K."/>
            <person name="McCouch S."/>
            <person name="Juretic N."/>
            <person name="Hoen D."/>
            <person name="Wright S."/>
            <person name="Bruskiewich R."/>
            <person name="Bureau T."/>
            <person name="Miyao A."/>
            <person name="Hirochika H."/>
            <person name="Nishikawa T."/>
            <person name="Kadowaki K."/>
            <person name="Sugiura M."/>
            <person name="Burr B."/>
            <person name="Sasaki T."/>
        </authorList>
    </citation>
    <scope>NUCLEOTIDE SEQUENCE [LARGE SCALE GENOMIC DNA]</scope>
    <source>
        <strain evidence="4">cv. Nipponbare</strain>
    </source>
</reference>
<feature type="region of interest" description="Disordered" evidence="1">
    <location>
        <begin position="77"/>
        <end position="189"/>
    </location>
</feature>
<reference evidence="3 4" key="3">
    <citation type="journal article" date="2013" name="Rice">
        <title>Improvement of the Oryza sativa Nipponbare reference genome using next generation sequence and optical map data.</title>
        <authorList>
            <person name="Kawahara Y."/>
            <person name="de la Bastide M."/>
            <person name="Hamilton J.P."/>
            <person name="Kanamori H."/>
            <person name="McCombie W.R."/>
            <person name="Ouyang S."/>
            <person name="Schwartz D.C."/>
            <person name="Tanaka T."/>
            <person name="Wu J."/>
            <person name="Zhou S."/>
            <person name="Childs K.L."/>
            <person name="Davidson R.M."/>
            <person name="Lin H."/>
            <person name="Quesada-Ocampo L."/>
            <person name="Vaillancourt B."/>
            <person name="Sakai H."/>
            <person name="Lee S.S."/>
            <person name="Kim J."/>
            <person name="Numa H."/>
            <person name="Itoh T."/>
            <person name="Buell C.R."/>
            <person name="Matsumoto T."/>
        </authorList>
    </citation>
    <scope>NUCLEOTIDE SEQUENCE [LARGE SCALE GENOMIC DNA]</scope>
    <source>
        <strain evidence="4">cv. Nipponbare</strain>
    </source>
</reference>
<dbReference type="AlphaFoldDB" id="A0A0P0XYK1"/>